<comment type="caution">
    <text evidence="2">The sequence shown here is derived from an EMBL/GenBank/DDBJ whole genome shotgun (WGS) entry which is preliminary data.</text>
</comment>
<protein>
    <submittedName>
        <fullName evidence="2">Uncharacterized protein</fullName>
    </submittedName>
</protein>
<dbReference type="AlphaFoldDB" id="A0A444M8L9"/>
<feature type="transmembrane region" description="Helical" evidence="1">
    <location>
        <begin position="45"/>
        <end position="63"/>
    </location>
</feature>
<accession>A0A444M8L9</accession>
<organism evidence="2 3">
    <name type="scientific">Falsigemmobacter intermedius</name>
    <dbReference type="NCBI Taxonomy" id="1553448"/>
    <lineage>
        <taxon>Bacteria</taxon>
        <taxon>Pseudomonadati</taxon>
        <taxon>Pseudomonadota</taxon>
        <taxon>Alphaproteobacteria</taxon>
        <taxon>Rhodobacterales</taxon>
        <taxon>Paracoccaceae</taxon>
        <taxon>Falsigemmobacter</taxon>
    </lineage>
</organism>
<proteinExistence type="predicted"/>
<reference evidence="2 3" key="1">
    <citation type="journal article" date="2015" name="Int. J. Syst. Evol. Microbiol.">
        <title>Gemmobacter intermedius sp. nov., isolated from a white stork (Ciconia ciconia).</title>
        <authorList>
            <person name="Kampfer P."/>
            <person name="Jerzak L."/>
            <person name="Wilharm G."/>
            <person name="Golke J."/>
            <person name="Busse H.J."/>
            <person name="Glaeser S.P."/>
        </authorList>
    </citation>
    <scope>NUCLEOTIDE SEQUENCE [LARGE SCALE GENOMIC DNA]</scope>
    <source>
        <strain evidence="2 3">119/4</strain>
    </source>
</reference>
<keyword evidence="1" id="KW-1133">Transmembrane helix</keyword>
<sequence length="65" mass="7070">MDREKLKDALTDFAHSCNCTLGQMIFMTTGMTMLVGSVLPSPGLYLTALVTGSALAWTFRGDLRN</sequence>
<evidence type="ECO:0000313" key="2">
    <source>
        <dbReference type="EMBL" id="RWY38802.1"/>
    </source>
</evidence>
<keyword evidence="1" id="KW-0472">Membrane</keyword>
<evidence type="ECO:0000256" key="1">
    <source>
        <dbReference type="SAM" id="Phobius"/>
    </source>
</evidence>
<name>A0A444M8L9_9RHOB</name>
<keyword evidence="1" id="KW-0812">Transmembrane</keyword>
<evidence type="ECO:0000313" key="3">
    <source>
        <dbReference type="Proteomes" id="UP000287168"/>
    </source>
</evidence>
<dbReference type="EMBL" id="SBLC01000030">
    <property type="protein sequence ID" value="RWY38802.1"/>
    <property type="molecule type" value="Genomic_DNA"/>
</dbReference>
<gene>
    <name evidence="2" type="ORF">EP867_15485</name>
</gene>
<dbReference type="RefSeq" id="WP_128490388.1">
    <property type="nucleotide sequence ID" value="NZ_JBHLXB010000012.1"/>
</dbReference>
<dbReference type="Proteomes" id="UP000287168">
    <property type="component" value="Unassembled WGS sequence"/>
</dbReference>
<keyword evidence="3" id="KW-1185">Reference proteome</keyword>